<feature type="domain" description="Luciferase-like" evidence="6">
    <location>
        <begin position="4"/>
        <end position="225"/>
    </location>
</feature>
<dbReference type="PANTHER" id="PTHR42847">
    <property type="entry name" value="ALKANESULFONATE MONOOXYGENASE"/>
    <property type="match status" value="1"/>
</dbReference>
<evidence type="ECO:0000313" key="7">
    <source>
        <dbReference type="EMBL" id="GIM67996.1"/>
    </source>
</evidence>
<evidence type="ECO:0000313" key="8">
    <source>
        <dbReference type="Proteomes" id="UP000681340"/>
    </source>
</evidence>
<reference evidence="7" key="1">
    <citation type="submission" date="2021-03" db="EMBL/GenBank/DDBJ databases">
        <title>Whole genome shotgun sequence of Actinoplanes auranticolor NBRC 12245.</title>
        <authorList>
            <person name="Komaki H."/>
            <person name="Tamura T."/>
        </authorList>
    </citation>
    <scope>NUCLEOTIDE SEQUENCE</scope>
    <source>
        <strain evidence="7">NBRC 12245</strain>
    </source>
</reference>
<dbReference type="Proteomes" id="UP000681340">
    <property type="component" value="Unassembled WGS sequence"/>
</dbReference>
<keyword evidence="8" id="KW-1185">Reference proteome</keyword>
<dbReference type="EMBL" id="BOQL01000024">
    <property type="protein sequence ID" value="GIM67996.1"/>
    <property type="molecule type" value="Genomic_DNA"/>
</dbReference>
<comment type="caution">
    <text evidence="7">The sequence shown here is derived from an EMBL/GenBank/DDBJ whole genome shotgun (WGS) entry which is preliminary data.</text>
</comment>
<evidence type="ECO:0000256" key="4">
    <source>
        <dbReference type="ARBA" id="ARBA00023033"/>
    </source>
</evidence>
<evidence type="ECO:0000256" key="2">
    <source>
        <dbReference type="ARBA" id="ARBA00022643"/>
    </source>
</evidence>
<name>A0A919VLQ6_9ACTN</name>
<sequence length="301" mass="32433">MIRFGVNVPNFGPESSYDALLGWARFAEDGGFDTLVVSDHVVLTPEVAAIYPEPFHDPFVLLAWLAGQTSTVRLGTSVVLLPYRHPLHTARMSAMLHLMSGGRFVLGVGAGWSATEFAALGADHTRRGPVTDEYLEIITGAWAAARVDGPGYEGVQTGPRPPEGRVPVWVGGASRRAVRRAVRSGSAWHPINPDLDWLRDKGLPALRQEAAEQDRPVPELVVRVKARLQAEPAGPGRPAGVGTLDQVVGDVQALAELGASEVILDPNPDEPRPRDYAAEQRQLAEIRQAYRAGDAEPAATR</sequence>
<evidence type="ECO:0000256" key="3">
    <source>
        <dbReference type="ARBA" id="ARBA00023002"/>
    </source>
</evidence>
<dbReference type="InterPro" id="IPR019921">
    <property type="entry name" value="Lucif-like_OxRdtase_Rv2161c"/>
</dbReference>
<keyword evidence="3" id="KW-0560">Oxidoreductase</keyword>
<keyword evidence="1" id="KW-0285">Flavoprotein</keyword>
<dbReference type="SUPFAM" id="SSF51679">
    <property type="entry name" value="Bacterial luciferase-like"/>
    <property type="match status" value="1"/>
</dbReference>
<dbReference type="InterPro" id="IPR050172">
    <property type="entry name" value="SsuD_RutA_monooxygenase"/>
</dbReference>
<dbReference type="InterPro" id="IPR036661">
    <property type="entry name" value="Luciferase-like_sf"/>
</dbReference>
<evidence type="ECO:0000259" key="6">
    <source>
        <dbReference type="Pfam" id="PF00296"/>
    </source>
</evidence>
<evidence type="ECO:0000256" key="5">
    <source>
        <dbReference type="SAM" id="MobiDB-lite"/>
    </source>
</evidence>
<accession>A0A919VLQ6</accession>
<feature type="region of interest" description="Disordered" evidence="5">
    <location>
        <begin position="259"/>
        <end position="301"/>
    </location>
</feature>
<keyword evidence="2" id="KW-0288">FMN</keyword>
<organism evidence="7 8">
    <name type="scientific">Actinoplanes auranticolor</name>
    <dbReference type="NCBI Taxonomy" id="47988"/>
    <lineage>
        <taxon>Bacteria</taxon>
        <taxon>Bacillati</taxon>
        <taxon>Actinomycetota</taxon>
        <taxon>Actinomycetes</taxon>
        <taxon>Micromonosporales</taxon>
        <taxon>Micromonosporaceae</taxon>
        <taxon>Actinoplanes</taxon>
    </lineage>
</organism>
<dbReference type="Gene3D" id="3.20.20.30">
    <property type="entry name" value="Luciferase-like domain"/>
    <property type="match status" value="1"/>
</dbReference>
<dbReference type="GO" id="GO:0046306">
    <property type="term" value="P:alkanesulfonate catabolic process"/>
    <property type="evidence" value="ECO:0007669"/>
    <property type="project" value="TreeGrafter"/>
</dbReference>
<dbReference type="GO" id="GO:0008726">
    <property type="term" value="F:alkanesulfonate monooxygenase activity"/>
    <property type="evidence" value="ECO:0007669"/>
    <property type="project" value="TreeGrafter"/>
</dbReference>
<dbReference type="PANTHER" id="PTHR42847:SF4">
    <property type="entry name" value="ALKANESULFONATE MONOOXYGENASE-RELATED"/>
    <property type="match status" value="1"/>
</dbReference>
<dbReference type="InterPro" id="IPR011251">
    <property type="entry name" value="Luciferase-like_dom"/>
</dbReference>
<dbReference type="CDD" id="cd01097">
    <property type="entry name" value="Tetrahydromethanopterin_reductase"/>
    <property type="match status" value="1"/>
</dbReference>
<evidence type="ECO:0000256" key="1">
    <source>
        <dbReference type="ARBA" id="ARBA00022630"/>
    </source>
</evidence>
<proteinExistence type="predicted"/>
<dbReference type="NCBIfam" id="TIGR03619">
    <property type="entry name" value="F420_Rv2161c"/>
    <property type="match status" value="1"/>
</dbReference>
<dbReference type="RefSeq" id="WP_212988968.1">
    <property type="nucleotide sequence ID" value="NZ_BAABEA010000008.1"/>
</dbReference>
<feature type="compositionally biased region" description="Basic and acidic residues" evidence="5">
    <location>
        <begin position="269"/>
        <end position="284"/>
    </location>
</feature>
<protein>
    <submittedName>
        <fullName evidence="7">F420-dependent oxidoreductase</fullName>
    </submittedName>
</protein>
<keyword evidence="4" id="KW-0503">Monooxygenase</keyword>
<gene>
    <name evidence="7" type="ORF">Aau02nite_29670</name>
</gene>
<dbReference type="AlphaFoldDB" id="A0A919VLQ6"/>
<dbReference type="Pfam" id="PF00296">
    <property type="entry name" value="Bac_luciferase"/>
    <property type="match status" value="1"/>
</dbReference>